<dbReference type="InterPro" id="IPR010982">
    <property type="entry name" value="Lambda_DNA-bd_dom_sf"/>
</dbReference>
<sequence>MYTVNLNLIRQKREEMNISKAEMARRIGLSYTEKYSRRESGMYEFQANEIPLLCDILNIPYQKIFKENNAKIAK</sequence>
<dbReference type="Gene3D" id="1.10.260.40">
    <property type="entry name" value="lambda repressor-like DNA-binding domains"/>
    <property type="match status" value="1"/>
</dbReference>
<evidence type="ECO:0000313" key="2">
    <source>
        <dbReference type="EMBL" id="WGI18590.1"/>
    </source>
</evidence>
<dbReference type="CDD" id="cd00093">
    <property type="entry name" value="HTH_XRE"/>
    <property type="match status" value="1"/>
</dbReference>
<dbReference type="Proteomes" id="UP001179858">
    <property type="component" value="Chromosome"/>
</dbReference>
<dbReference type="RefSeq" id="WP_280102656.1">
    <property type="nucleotide sequence ID" value="NZ_CP122959.1"/>
</dbReference>
<gene>
    <name evidence="2" type="ORF">QBD03_07480</name>
</gene>
<name>A0AAF0K9J7_LATSK</name>
<dbReference type="Pfam" id="PF01381">
    <property type="entry name" value="HTH_3"/>
    <property type="match status" value="1"/>
</dbReference>
<accession>A0AAF0K9J7</accession>
<dbReference type="SMART" id="SM00530">
    <property type="entry name" value="HTH_XRE"/>
    <property type="match status" value="1"/>
</dbReference>
<proteinExistence type="predicted"/>
<dbReference type="PROSITE" id="PS50943">
    <property type="entry name" value="HTH_CROC1"/>
    <property type="match status" value="1"/>
</dbReference>
<protein>
    <submittedName>
        <fullName evidence="2">Helix-turn-helix transcriptional regulator</fullName>
    </submittedName>
</protein>
<reference evidence="2" key="1">
    <citation type="submission" date="2023-04" db="EMBL/GenBank/DDBJ databases">
        <title>Novel strain of Lactilactobacillus sakei and use thereof.</title>
        <authorList>
            <person name="Kim S.Y."/>
        </authorList>
    </citation>
    <scope>NUCLEOTIDE SEQUENCE</scope>
    <source>
        <strain evidence="2">HUP1</strain>
    </source>
</reference>
<dbReference type="InterPro" id="IPR001387">
    <property type="entry name" value="Cro/C1-type_HTH"/>
</dbReference>
<evidence type="ECO:0000313" key="3">
    <source>
        <dbReference type="Proteomes" id="UP001179858"/>
    </source>
</evidence>
<evidence type="ECO:0000259" key="1">
    <source>
        <dbReference type="PROSITE" id="PS50943"/>
    </source>
</evidence>
<dbReference type="AlphaFoldDB" id="A0AAF0K9J7"/>
<organism evidence="2 3">
    <name type="scientific">Latilactobacillus sakei</name>
    <name type="common">Lactobacillus sakei</name>
    <dbReference type="NCBI Taxonomy" id="1599"/>
    <lineage>
        <taxon>Bacteria</taxon>
        <taxon>Bacillati</taxon>
        <taxon>Bacillota</taxon>
        <taxon>Bacilli</taxon>
        <taxon>Lactobacillales</taxon>
        <taxon>Lactobacillaceae</taxon>
        <taxon>Latilactobacillus</taxon>
    </lineage>
</organism>
<dbReference type="GO" id="GO:0003677">
    <property type="term" value="F:DNA binding"/>
    <property type="evidence" value="ECO:0007669"/>
    <property type="project" value="InterPro"/>
</dbReference>
<feature type="domain" description="HTH cro/C1-type" evidence="1">
    <location>
        <begin position="9"/>
        <end position="64"/>
    </location>
</feature>
<dbReference type="EMBL" id="CP122959">
    <property type="protein sequence ID" value="WGI18590.1"/>
    <property type="molecule type" value="Genomic_DNA"/>
</dbReference>
<dbReference type="SUPFAM" id="SSF47413">
    <property type="entry name" value="lambda repressor-like DNA-binding domains"/>
    <property type="match status" value="1"/>
</dbReference>